<dbReference type="SUPFAM" id="SSF51905">
    <property type="entry name" value="FAD/NAD(P)-binding domain"/>
    <property type="match status" value="1"/>
</dbReference>
<keyword evidence="7" id="KW-1185">Reference proteome</keyword>
<reference evidence="6 7" key="1">
    <citation type="submission" date="2016-10" db="EMBL/GenBank/DDBJ databases">
        <title>Genome sequence of the basidiomycete white-rot fungus Trametes pubescens.</title>
        <authorList>
            <person name="Makela M.R."/>
            <person name="Granchi Z."/>
            <person name="Peng M."/>
            <person name="De Vries R.P."/>
            <person name="Grigoriev I."/>
            <person name="Riley R."/>
            <person name="Hilden K."/>
        </authorList>
    </citation>
    <scope>NUCLEOTIDE SEQUENCE [LARGE SCALE GENOMIC DNA]</scope>
    <source>
        <strain evidence="6 7">FBCC735</strain>
    </source>
</reference>
<dbReference type="STRING" id="154538.A0A1M2VC71"/>
<evidence type="ECO:0000259" key="5">
    <source>
        <dbReference type="Pfam" id="PF01494"/>
    </source>
</evidence>
<protein>
    <submittedName>
        <fullName evidence="6">Tetracycline resistance protein from transposon</fullName>
    </submittedName>
</protein>
<keyword evidence="3" id="KW-0560">Oxidoreductase</keyword>
<dbReference type="Proteomes" id="UP000184267">
    <property type="component" value="Unassembled WGS sequence"/>
</dbReference>
<feature type="domain" description="FAD-binding" evidence="5">
    <location>
        <begin position="13"/>
        <end position="342"/>
    </location>
</feature>
<gene>
    <name evidence="6" type="ORF">TRAPUB_4024</name>
</gene>
<evidence type="ECO:0000256" key="3">
    <source>
        <dbReference type="ARBA" id="ARBA00023002"/>
    </source>
</evidence>
<dbReference type="Gene3D" id="3.50.50.60">
    <property type="entry name" value="FAD/NAD(P)-binding domain"/>
    <property type="match status" value="1"/>
</dbReference>
<dbReference type="AlphaFoldDB" id="A0A1M2VC71"/>
<evidence type="ECO:0000256" key="1">
    <source>
        <dbReference type="ARBA" id="ARBA00022630"/>
    </source>
</evidence>
<dbReference type="PRINTS" id="PR00420">
    <property type="entry name" value="RNGMNOXGNASE"/>
</dbReference>
<dbReference type="InterPro" id="IPR036188">
    <property type="entry name" value="FAD/NAD-bd_sf"/>
</dbReference>
<keyword evidence="1" id="KW-0285">Flavoprotein</keyword>
<dbReference type="OrthoDB" id="655030at2759"/>
<dbReference type="GO" id="GO:0071949">
    <property type="term" value="F:FAD binding"/>
    <property type="evidence" value="ECO:0007669"/>
    <property type="project" value="InterPro"/>
</dbReference>
<evidence type="ECO:0000313" key="6">
    <source>
        <dbReference type="EMBL" id="OJT05199.1"/>
    </source>
</evidence>
<dbReference type="PANTHER" id="PTHR46972">
    <property type="entry name" value="MONOOXYGENASE ASQM-RELATED"/>
    <property type="match status" value="1"/>
</dbReference>
<evidence type="ECO:0000256" key="2">
    <source>
        <dbReference type="ARBA" id="ARBA00022827"/>
    </source>
</evidence>
<accession>A0A1M2VC71</accession>
<evidence type="ECO:0000313" key="7">
    <source>
        <dbReference type="Proteomes" id="UP000184267"/>
    </source>
</evidence>
<sequence length="402" mass="43960">MAATSTTRALSRIAIIGGGPGGLALRLTLAKRGIPATIYERETDSTSRAHMGGMLDLEWETGQRALRENGMEDLFKKYSRRDAQEMRLAGKDGVTLLKREEPASEEGDLKNERPEIDRRVLREILLDAVPKDSVKWGHALTAIRPLDNGEHELTFANGLVTVTDLVVGADGANSRLRPLLSSAVPLYHGITGAELSLAPSVAALPENRDISDGVGKGTCGVLEDEKVITFQRNGDGRIRAYMWFRGDADWKLPSDPKAAKQVMLDTYADWAPWVRRFIEQADESAIYRRPLHYLPVGHRWDHKPGVTLIGDAAHLMSPYAGAGANLAMGDGLDLCFVIAEAVAKGLGREEVEAAIAAWEEKMFEQAGQYAFISKKSVELSFGPGTPHSAVKGFAKYLEQARK</sequence>
<dbReference type="EMBL" id="MNAD01001480">
    <property type="protein sequence ID" value="OJT05199.1"/>
    <property type="molecule type" value="Genomic_DNA"/>
</dbReference>
<name>A0A1M2VC71_TRAPU</name>
<dbReference type="InterPro" id="IPR002938">
    <property type="entry name" value="FAD-bd"/>
</dbReference>
<evidence type="ECO:0000256" key="4">
    <source>
        <dbReference type="ARBA" id="ARBA00023033"/>
    </source>
</evidence>
<dbReference type="OMA" id="AVHGYYF"/>
<dbReference type="Pfam" id="PF01494">
    <property type="entry name" value="FAD_binding_3"/>
    <property type="match status" value="1"/>
</dbReference>
<organism evidence="6 7">
    <name type="scientific">Trametes pubescens</name>
    <name type="common">White-rot fungus</name>
    <dbReference type="NCBI Taxonomy" id="154538"/>
    <lineage>
        <taxon>Eukaryota</taxon>
        <taxon>Fungi</taxon>
        <taxon>Dikarya</taxon>
        <taxon>Basidiomycota</taxon>
        <taxon>Agaricomycotina</taxon>
        <taxon>Agaricomycetes</taxon>
        <taxon>Polyporales</taxon>
        <taxon>Polyporaceae</taxon>
        <taxon>Trametes</taxon>
    </lineage>
</organism>
<keyword evidence="4" id="KW-0503">Monooxygenase</keyword>
<dbReference type="PANTHER" id="PTHR46972:SF1">
    <property type="entry name" value="FAD DEPENDENT OXIDOREDUCTASE DOMAIN-CONTAINING PROTEIN"/>
    <property type="match status" value="1"/>
</dbReference>
<dbReference type="GO" id="GO:0004497">
    <property type="term" value="F:monooxygenase activity"/>
    <property type="evidence" value="ECO:0007669"/>
    <property type="project" value="UniProtKB-KW"/>
</dbReference>
<proteinExistence type="predicted"/>
<comment type="caution">
    <text evidence="6">The sequence shown here is derived from an EMBL/GenBank/DDBJ whole genome shotgun (WGS) entry which is preliminary data.</text>
</comment>
<keyword evidence="2" id="KW-0274">FAD</keyword>